<keyword evidence="3 5" id="KW-0067">ATP-binding</keyword>
<dbReference type="InterPro" id="IPR003439">
    <property type="entry name" value="ABC_transporter-like_ATP-bd"/>
</dbReference>
<dbReference type="GO" id="GO:0016887">
    <property type="term" value="F:ATP hydrolysis activity"/>
    <property type="evidence" value="ECO:0007669"/>
    <property type="project" value="InterPro"/>
</dbReference>
<organism evidence="5 6">
    <name type="scientific">Bifidobacterium xylocopae</name>
    <dbReference type="NCBI Taxonomy" id="2493119"/>
    <lineage>
        <taxon>Bacteria</taxon>
        <taxon>Bacillati</taxon>
        <taxon>Actinomycetota</taxon>
        <taxon>Actinomycetes</taxon>
        <taxon>Bifidobacteriales</taxon>
        <taxon>Bifidobacteriaceae</taxon>
        <taxon>Bifidobacterium</taxon>
    </lineage>
</organism>
<dbReference type="GO" id="GO:0005524">
    <property type="term" value="F:ATP binding"/>
    <property type="evidence" value="ECO:0007669"/>
    <property type="project" value="UniProtKB-KW"/>
</dbReference>
<sequence>MNDNSGGGIQYALRVNDVGKHYPSDKGGSQGRTFSLDGVTFDLPMGYIMGLIGPNGAGKSTLIRLLLNMVKRDQGSIKILGMDNLLQEEAVKTQLGVVFDTSYFINLWTVDRCGKAMAPLYPNWSQTVFLDYLQRFGLDPAKKVKELSRGMQMKLMLAVALSHDARLLVLDEPTSGLDVLARDELMNLLADYIADGRHSVLFSTHITTDLERSADFITYINDGSLYYTGPRDEFEDAFVLLHGAPGDVSQAQRSLALGLREFSTGFDALVAVEHVGAFLAAGQDGPTTALADPDRYSQERPGFDDILRLTARRSKAPQGNTGVVTAAADYDTEVEA</sequence>
<dbReference type="Gene3D" id="3.40.50.300">
    <property type="entry name" value="P-loop containing nucleotide triphosphate hydrolases"/>
    <property type="match status" value="1"/>
</dbReference>
<dbReference type="SUPFAM" id="SSF52540">
    <property type="entry name" value="P-loop containing nucleoside triphosphate hydrolases"/>
    <property type="match status" value="1"/>
</dbReference>
<proteinExistence type="predicted"/>
<protein>
    <submittedName>
        <fullName evidence="5">ABC transporter ATP-binding protein</fullName>
    </submittedName>
</protein>
<keyword evidence="6" id="KW-1185">Reference proteome</keyword>
<comment type="caution">
    <text evidence="5">The sequence shown here is derived from an EMBL/GenBank/DDBJ whole genome shotgun (WGS) entry which is preliminary data.</text>
</comment>
<feature type="domain" description="ABC transporter" evidence="4">
    <location>
        <begin position="13"/>
        <end position="247"/>
    </location>
</feature>
<reference evidence="5 6" key="1">
    <citation type="submission" date="2017-10" db="EMBL/GenBank/DDBJ databases">
        <title>Bifidobacterium xylocopum sp. nov. and Bifidobacterium aemilianum sp. nov., from the carpenter bee (Xylocopa violacea) digestive tract.</title>
        <authorList>
            <person name="Alberoni D."/>
            <person name="Baffoni L."/>
            <person name="Di Gioia D."/>
            <person name="Gaggia F."/>
            <person name="Biavati B."/>
        </authorList>
    </citation>
    <scope>NUCLEOTIDE SEQUENCE [LARGE SCALE GENOMIC DNA]</scope>
    <source>
        <strain evidence="5 6">XV2</strain>
    </source>
</reference>
<dbReference type="SMART" id="SM00382">
    <property type="entry name" value="AAA"/>
    <property type="match status" value="1"/>
</dbReference>
<keyword evidence="1" id="KW-0813">Transport</keyword>
<accession>A0A366KCR6</accession>
<dbReference type="OrthoDB" id="9804819at2"/>
<dbReference type="Proteomes" id="UP000252345">
    <property type="component" value="Unassembled WGS sequence"/>
</dbReference>
<evidence type="ECO:0000256" key="2">
    <source>
        <dbReference type="ARBA" id="ARBA00022741"/>
    </source>
</evidence>
<dbReference type="AlphaFoldDB" id="A0A366KCR6"/>
<evidence type="ECO:0000259" key="4">
    <source>
        <dbReference type="PROSITE" id="PS50893"/>
    </source>
</evidence>
<dbReference type="PANTHER" id="PTHR42939">
    <property type="entry name" value="ABC TRANSPORTER ATP-BINDING PROTEIN ALBC-RELATED"/>
    <property type="match status" value="1"/>
</dbReference>
<dbReference type="InterPro" id="IPR051782">
    <property type="entry name" value="ABC_Transporter_VariousFunc"/>
</dbReference>
<dbReference type="PROSITE" id="PS50893">
    <property type="entry name" value="ABC_TRANSPORTER_2"/>
    <property type="match status" value="1"/>
</dbReference>
<evidence type="ECO:0000313" key="5">
    <source>
        <dbReference type="EMBL" id="RBP99520.1"/>
    </source>
</evidence>
<evidence type="ECO:0000256" key="1">
    <source>
        <dbReference type="ARBA" id="ARBA00022448"/>
    </source>
</evidence>
<evidence type="ECO:0000313" key="6">
    <source>
        <dbReference type="Proteomes" id="UP000252345"/>
    </source>
</evidence>
<dbReference type="PANTHER" id="PTHR42939:SF3">
    <property type="entry name" value="ABC TRANSPORTER ATP-BINDING COMPONENT"/>
    <property type="match status" value="1"/>
</dbReference>
<dbReference type="InterPro" id="IPR027417">
    <property type="entry name" value="P-loop_NTPase"/>
</dbReference>
<dbReference type="EMBL" id="PDCH01000004">
    <property type="protein sequence ID" value="RBP99520.1"/>
    <property type="molecule type" value="Genomic_DNA"/>
</dbReference>
<dbReference type="Pfam" id="PF00005">
    <property type="entry name" value="ABC_tran"/>
    <property type="match status" value="1"/>
</dbReference>
<keyword evidence="2" id="KW-0547">Nucleotide-binding</keyword>
<dbReference type="RefSeq" id="WP_113853132.1">
    <property type="nucleotide sequence ID" value="NZ_PDCH01000004.1"/>
</dbReference>
<gene>
    <name evidence="5" type="ORF">CRD59_03045</name>
</gene>
<dbReference type="InterPro" id="IPR003593">
    <property type="entry name" value="AAA+_ATPase"/>
</dbReference>
<dbReference type="CDD" id="cd03230">
    <property type="entry name" value="ABC_DR_subfamily_A"/>
    <property type="match status" value="1"/>
</dbReference>
<evidence type="ECO:0000256" key="3">
    <source>
        <dbReference type="ARBA" id="ARBA00022840"/>
    </source>
</evidence>
<name>A0A366KCR6_9BIFI</name>